<keyword evidence="2" id="KW-0812">Transmembrane</keyword>
<dbReference type="EMBL" id="JAPZBO010000001">
    <property type="protein sequence ID" value="KAJ5331256.1"/>
    <property type="molecule type" value="Genomic_DNA"/>
</dbReference>
<evidence type="ECO:0000256" key="2">
    <source>
        <dbReference type="SAM" id="Phobius"/>
    </source>
</evidence>
<comment type="caution">
    <text evidence="3">The sequence shown here is derived from an EMBL/GenBank/DDBJ whole genome shotgun (WGS) entry which is preliminary data.</text>
</comment>
<evidence type="ECO:0000256" key="1">
    <source>
        <dbReference type="SAM" id="MobiDB-lite"/>
    </source>
</evidence>
<evidence type="ECO:0000313" key="4">
    <source>
        <dbReference type="Proteomes" id="UP001147746"/>
    </source>
</evidence>
<organism evidence="3 4">
    <name type="scientific">Penicillium atrosanguineum</name>
    <dbReference type="NCBI Taxonomy" id="1132637"/>
    <lineage>
        <taxon>Eukaryota</taxon>
        <taxon>Fungi</taxon>
        <taxon>Dikarya</taxon>
        <taxon>Ascomycota</taxon>
        <taxon>Pezizomycotina</taxon>
        <taxon>Eurotiomycetes</taxon>
        <taxon>Eurotiomycetidae</taxon>
        <taxon>Eurotiales</taxon>
        <taxon>Aspergillaceae</taxon>
        <taxon>Penicillium</taxon>
    </lineage>
</organism>
<name>A0A9W9QCM5_9EURO</name>
<accession>A0A9W9QCM5</accession>
<proteinExistence type="predicted"/>
<sequence length="133" mass="15053">MNLSIASFRLALQGTLRGLQARIQIQTPLARTVVLRDPLRQTRAPSYSLMFSTKSMSSNKMYTKTKPKSNPEESASDPLQTSSVSLESLGIGKNMKLLLLAILCVFGTIETWFWCKATWIWWKRGQEVNKEAK</sequence>
<evidence type="ECO:0000313" key="3">
    <source>
        <dbReference type="EMBL" id="KAJ5331256.1"/>
    </source>
</evidence>
<reference evidence="3" key="2">
    <citation type="journal article" date="2023" name="IMA Fungus">
        <title>Comparative genomic study of the Penicillium genus elucidates a diverse pangenome and 15 lateral gene transfer events.</title>
        <authorList>
            <person name="Petersen C."/>
            <person name="Sorensen T."/>
            <person name="Nielsen M.R."/>
            <person name="Sondergaard T.E."/>
            <person name="Sorensen J.L."/>
            <person name="Fitzpatrick D.A."/>
            <person name="Frisvad J.C."/>
            <person name="Nielsen K.L."/>
        </authorList>
    </citation>
    <scope>NUCLEOTIDE SEQUENCE</scope>
    <source>
        <strain evidence="3">IBT 21472</strain>
    </source>
</reference>
<keyword evidence="2" id="KW-1133">Transmembrane helix</keyword>
<protein>
    <submittedName>
        <fullName evidence="3">Uncharacterized protein</fullName>
    </submittedName>
</protein>
<keyword evidence="4" id="KW-1185">Reference proteome</keyword>
<keyword evidence="2" id="KW-0472">Membrane</keyword>
<reference evidence="3" key="1">
    <citation type="submission" date="2022-12" db="EMBL/GenBank/DDBJ databases">
        <authorList>
            <person name="Petersen C."/>
        </authorList>
    </citation>
    <scope>NUCLEOTIDE SEQUENCE</scope>
    <source>
        <strain evidence="3">IBT 21472</strain>
    </source>
</reference>
<feature type="region of interest" description="Disordered" evidence="1">
    <location>
        <begin position="58"/>
        <end position="80"/>
    </location>
</feature>
<feature type="transmembrane region" description="Helical" evidence="2">
    <location>
        <begin position="97"/>
        <end position="114"/>
    </location>
</feature>
<dbReference type="AlphaFoldDB" id="A0A9W9QCM5"/>
<gene>
    <name evidence="3" type="ORF">N7476_001039</name>
</gene>
<dbReference type="Proteomes" id="UP001147746">
    <property type="component" value="Unassembled WGS sequence"/>
</dbReference>